<dbReference type="AlphaFoldDB" id="A0A9E2P0K8"/>
<organism evidence="2 3">
    <name type="scientific">Candidatus Paraprevotella stercoravium</name>
    <dbReference type="NCBI Taxonomy" id="2838725"/>
    <lineage>
        <taxon>Bacteria</taxon>
        <taxon>Pseudomonadati</taxon>
        <taxon>Bacteroidota</taxon>
        <taxon>Bacteroidia</taxon>
        <taxon>Bacteroidales</taxon>
        <taxon>Prevotellaceae</taxon>
        <taxon>Paraprevotella</taxon>
    </lineage>
</organism>
<feature type="transmembrane region" description="Helical" evidence="1">
    <location>
        <begin position="59"/>
        <end position="83"/>
    </location>
</feature>
<dbReference type="EMBL" id="JAHLFU010000086">
    <property type="protein sequence ID" value="MBU3853053.1"/>
    <property type="molecule type" value="Genomic_DNA"/>
</dbReference>
<name>A0A9E2P0K8_9BACT</name>
<evidence type="ECO:0000256" key="1">
    <source>
        <dbReference type="SAM" id="Phobius"/>
    </source>
</evidence>
<keyword evidence="1" id="KW-1133">Transmembrane helix</keyword>
<protein>
    <submittedName>
        <fullName evidence="2">Lysine exporter LysO family protein</fullName>
    </submittedName>
</protein>
<gene>
    <name evidence="2" type="ORF">H9789_04435</name>
</gene>
<keyword evidence="1" id="KW-0812">Transmembrane</keyword>
<dbReference type="PANTHER" id="PTHR35804:SF1">
    <property type="entry name" value="LYSINE EXPORTER LYSO"/>
    <property type="match status" value="1"/>
</dbReference>
<evidence type="ECO:0000313" key="3">
    <source>
        <dbReference type="Proteomes" id="UP000823865"/>
    </source>
</evidence>
<feature type="transmembrane region" description="Helical" evidence="1">
    <location>
        <begin position="89"/>
        <end position="110"/>
    </location>
</feature>
<comment type="caution">
    <text evidence="2">The sequence shown here is derived from an EMBL/GenBank/DDBJ whole genome shotgun (WGS) entry which is preliminary data.</text>
</comment>
<keyword evidence="1" id="KW-0472">Membrane</keyword>
<dbReference type="Pfam" id="PF03956">
    <property type="entry name" value="Lys_export"/>
    <property type="match status" value="1"/>
</dbReference>
<dbReference type="PROSITE" id="PS51257">
    <property type="entry name" value="PROKAR_LIPOPROTEIN"/>
    <property type="match status" value="1"/>
</dbReference>
<dbReference type="GO" id="GO:0015661">
    <property type="term" value="F:L-lysine efflux transmembrane transporter activity"/>
    <property type="evidence" value="ECO:0007669"/>
    <property type="project" value="InterPro"/>
</dbReference>
<proteinExistence type="predicted"/>
<reference evidence="2" key="2">
    <citation type="submission" date="2021-04" db="EMBL/GenBank/DDBJ databases">
        <authorList>
            <person name="Gilroy R."/>
        </authorList>
    </citation>
    <scope>NUCLEOTIDE SEQUENCE</scope>
    <source>
        <strain evidence="2">G3-2149</strain>
    </source>
</reference>
<reference evidence="2" key="1">
    <citation type="journal article" date="2021" name="PeerJ">
        <title>Extensive microbial diversity within the chicken gut microbiome revealed by metagenomics and culture.</title>
        <authorList>
            <person name="Gilroy R."/>
            <person name="Ravi A."/>
            <person name="Getino M."/>
            <person name="Pursley I."/>
            <person name="Horton D.L."/>
            <person name="Alikhan N.F."/>
            <person name="Baker D."/>
            <person name="Gharbi K."/>
            <person name="Hall N."/>
            <person name="Watson M."/>
            <person name="Adriaenssens E.M."/>
            <person name="Foster-Nyarko E."/>
            <person name="Jarju S."/>
            <person name="Secka A."/>
            <person name="Antonio M."/>
            <person name="Oren A."/>
            <person name="Chaudhuri R.R."/>
            <person name="La Ragione R."/>
            <person name="Hildebrand F."/>
            <person name="Pallen M.J."/>
        </authorList>
    </citation>
    <scope>NUCLEOTIDE SEQUENCE</scope>
    <source>
        <strain evidence="2">G3-2149</strain>
    </source>
</reference>
<feature type="transmembrane region" description="Helical" evidence="1">
    <location>
        <begin position="28"/>
        <end position="47"/>
    </location>
</feature>
<evidence type="ECO:0000313" key="2">
    <source>
        <dbReference type="EMBL" id="MBU3853053.1"/>
    </source>
</evidence>
<accession>A0A9E2P0K8</accession>
<sequence length="206" mass="22193">MKGSLAILLFFLLGCASGVYYHVDFDIHQLSVYVLYVLMILLGINLGCNQDLKGFARSFNLKLLLVPVATVMGTFLFSALAGFILSRWSIFDCMAVGSGFAYYSVSSVLITQLKTPSIGMQLATELGTIALLANIFREMVALIGAPLIYRFFGRLAPISAAGIGSADILLASISKYSGKEAIPIAVMHGILINVSVPFFVSLFCNL</sequence>
<dbReference type="Proteomes" id="UP000823865">
    <property type="component" value="Unassembled WGS sequence"/>
</dbReference>
<feature type="transmembrane region" description="Helical" evidence="1">
    <location>
        <begin position="122"/>
        <end position="149"/>
    </location>
</feature>
<dbReference type="PANTHER" id="PTHR35804">
    <property type="entry name" value="LYSINE EXPORTER LYSO"/>
    <property type="match status" value="1"/>
</dbReference>
<feature type="transmembrane region" description="Helical" evidence="1">
    <location>
        <begin position="185"/>
        <end position="203"/>
    </location>
</feature>
<dbReference type="InterPro" id="IPR005642">
    <property type="entry name" value="LysO"/>
</dbReference>
<dbReference type="GO" id="GO:0005886">
    <property type="term" value="C:plasma membrane"/>
    <property type="evidence" value="ECO:0007669"/>
    <property type="project" value="TreeGrafter"/>
</dbReference>